<keyword evidence="8" id="KW-1185">Reference proteome</keyword>
<feature type="transmembrane region" description="Helical" evidence="5">
    <location>
        <begin position="27"/>
        <end position="51"/>
    </location>
</feature>
<dbReference type="InterPro" id="IPR036259">
    <property type="entry name" value="MFS_trans_sf"/>
</dbReference>
<dbReference type="GO" id="GO:0022857">
    <property type="term" value="F:transmembrane transporter activity"/>
    <property type="evidence" value="ECO:0007669"/>
    <property type="project" value="InterPro"/>
</dbReference>
<keyword evidence="2 5" id="KW-0812">Transmembrane</keyword>
<feature type="transmembrane region" description="Helical" evidence="5">
    <location>
        <begin position="388"/>
        <end position="410"/>
    </location>
</feature>
<organism evidence="7 8">
    <name type="scientific">Exophiala bonariae</name>
    <dbReference type="NCBI Taxonomy" id="1690606"/>
    <lineage>
        <taxon>Eukaryota</taxon>
        <taxon>Fungi</taxon>
        <taxon>Dikarya</taxon>
        <taxon>Ascomycota</taxon>
        <taxon>Pezizomycotina</taxon>
        <taxon>Eurotiomycetes</taxon>
        <taxon>Chaetothyriomycetidae</taxon>
        <taxon>Chaetothyriales</taxon>
        <taxon>Herpotrichiellaceae</taxon>
        <taxon>Exophiala</taxon>
    </lineage>
</organism>
<dbReference type="EMBL" id="JAVRRD010000011">
    <property type="protein sequence ID" value="KAK5053861.1"/>
    <property type="molecule type" value="Genomic_DNA"/>
</dbReference>
<feature type="transmembrane region" description="Helical" evidence="5">
    <location>
        <begin position="294"/>
        <end position="315"/>
    </location>
</feature>
<gene>
    <name evidence="7" type="ORF">LTR84_001823</name>
</gene>
<dbReference type="PANTHER" id="PTHR23501:SF195">
    <property type="entry name" value="PEP5"/>
    <property type="match status" value="1"/>
</dbReference>
<dbReference type="PROSITE" id="PS50850">
    <property type="entry name" value="MFS"/>
    <property type="match status" value="1"/>
</dbReference>
<dbReference type="InterPro" id="IPR020846">
    <property type="entry name" value="MFS_dom"/>
</dbReference>
<dbReference type="SUPFAM" id="SSF103473">
    <property type="entry name" value="MFS general substrate transporter"/>
    <property type="match status" value="1"/>
</dbReference>
<feature type="transmembrane region" description="Helical" evidence="5">
    <location>
        <begin position="257"/>
        <end position="274"/>
    </location>
</feature>
<keyword evidence="3 5" id="KW-1133">Transmembrane helix</keyword>
<feature type="transmembrane region" description="Helical" evidence="5">
    <location>
        <begin position="184"/>
        <end position="205"/>
    </location>
</feature>
<dbReference type="RefSeq" id="XP_064706986.1">
    <property type="nucleotide sequence ID" value="XM_064845441.1"/>
</dbReference>
<reference evidence="7 8" key="1">
    <citation type="submission" date="2023-08" db="EMBL/GenBank/DDBJ databases">
        <title>Black Yeasts Isolated from many extreme environments.</title>
        <authorList>
            <person name="Coleine C."/>
            <person name="Stajich J.E."/>
            <person name="Selbmann L."/>
        </authorList>
    </citation>
    <scope>NUCLEOTIDE SEQUENCE [LARGE SCALE GENOMIC DNA]</scope>
    <source>
        <strain evidence="7 8">CCFEE 5792</strain>
    </source>
</reference>
<dbReference type="GeneID" id="89970039"/>
<evidence type="ECO:0000256" key="3">
    <source>
        <dbReference type="ARBA" id="ARBA00022989"/>
    </source>
</evidence>
<dbReference type="InterPro" id="IPR011701">
    <property type="entry name" value="MFS"/>
</dbReference>
<accession>A0AAV9NF87</accession>
<feature type="transmembrane region" description="Helical" evidence="5">
    <location>
        <begin position="63"/>
        <end position="81"/>
    </location>
</feature>
<keyword evidence="4 5" id="KW-0472">Membrane</keyword>
<evidence type="ECO:0000256" key="4">
    <source>
        <dbReference type="ARBA" id="ARBA00023136"/>
    </source>
</evidence>
<dbReference type="Gene3D" id="1.20.1250.20">
    <property type="entry name" value="MFS general substrate transporter like domains"/>
    <property type="match status" value="1"/>
</dbReference>
<feature type="transmembrane region" description="Helical" evidence="5">
    <location>
        <begin position="151"/>
        <end position="172"/>
    </location>
</feature>
<dbReference type="PROSITE" id="PS00216">
    <property type="entry name" value="SUGAR_TRANSPORT_1"/>
    <property type="match status" value="1"/>
</dbReference>
<comment type="subcellular location">
    <subcellularLocation>
        <location evidence="1">Membrane</location>
        <topology evidence="1">Multi-pass membrane protein</topology>
    </subcellularLocation>
</comment>
<dbReference type="InterPro" id="IPR005829">
    <property type="entry name" value="Sugar_transporter_CS"/>
</dbReference>
<sequence>MGTEMEIESTISRVSTAGVVHIHLKTYLILLSINFAYFAQLVALVGSGLLANSIQALFGGDNASSWFSQAIAIFTVVLSPMVSQLSDVFGRKWPLVFGLLCGFAGSVVVSRAQSIGTVIAGFCVIGICYGAQPLLHAVASEVVPRKHRPQAQAAINITAGFGAFGAICLGGALLRHNNLSNYRIYFYVAAGIFLIAALGIAFLFNPLPREEEITMTTSEKLRQLDWVGYVLFIPGIVLFSVALSWSRNPYPWSDPRIIATFVVGVVALIAFGVYEWRFKKDGILNHDLFRDRNFLWALILIFVEGLVFWTANSYFAFEVSTFTQQDLLIAGLHFGMAFLSGMLFSFLSSIYSSKRKALKMPLALGFGFLLLFNVCLAATAGFNPGNGFWAFGIILGMGLGIILPLTMVVAQLCTPPALISSASALIIAVRSLGGTVGLAINVAIFNSALATEIPSKIAAAALPLGLPPTSLGMFIGGLTTHNETILSHVPGVTPQIIGAGANALVRAFGVGFRNCWIAASCFGVISVIVAFLIRDPESEFTAHIDAPAELEVAEKQARLEGLYDKTAHEPKATAKEIEA</sequence>
<dbReference type="PANTHER" id="PTHR23501">
    <property type="entry name" value="MAJOR FACILITATOR SUPERFAMILY"/>
    <property type="match status" value="1"/>
</dbReference>
<evidence type="ECO:0000256" key="1">
    <source>
        <dbReference type="ARBA" id="ARBA00004141"/>
    </source>
</evidence>
<dbReference type="Pfam" id="PF07690">
    <property type="entry name" value="MFS_1"/>
    <property type="match status" value="1"/>
</dbReference>
<feature type="domain" description="Major facilitator superfamily (MFS) profile" evidence="6">
    <location>
        <begin position="27"/>
        <end position="538"/>
    </location>
</feature>
<name>A0AAV9NF87_9EURO</name>
<dbReference type="GO" id="GO:0005886">
    <property type="term" value="C:plasma membrane"/>
    <property type="evidence" value="ECO:0007669"/>
    <property type="project" value="TreeGrafter"/>
</dbReference>
<feature type="transmembrane region" description="Helical" evidence="5">
    <location>
        <begin position="422"/>
        <end position="445"/>
    </location>
</feature>
<evidence type="ECO:0000313" key="8">
    <source>
        <dbReference type="Proteomes" id="UP001358417"/>
    </source>
</evidence>
<feature type="transmembrane region" description="Helical" evidence="5">
    <location>
        <begin position="362"/>
        <end position="382"/>
    </location>
</feature>
<feature type="transmembrane region" description="Helical" evidence="5">
    <location>
        <begin position="516"/>
        <end position="533"/>
    </location>
</feature>
<feature type="transmembrane region" description="Helical" evidence="5">
    <location>
        <begin position="327"/>
        <end position="350"/>
    </location>
</feature>
<feature type="transmembrane region" description="Helical" evidence="5">
    <location>
        <begin position="93"/>
        <end position="112"/>
    </location>
</feature>
<dbReference type="Proteomes" id="UP001358417">
    <property type="component" value="Unassembled WGS sequence"/>
</dbReference>
<protein>
    <recommendedName>
        <fullName evidence="6">Major facilitator superfamily (MFS) profile domain-containing protein</fullName>
    </recommendedName>
</protein>
<dbReference type="AlphaFoldDB" id="A0AAV9NF87"/>
<feature type="transmembrane region" description="Helical" evidence="5">
    <location>
        <begin position="226"/>
        <end position="245"/>
    </location>
</feature>
<evidence type="ECO:0000256" key="5">
    <source>
        <dbReference type="SAM" id="Phobius"/>
    </source>
</evidence>
<feature type="transmembrane region" description="Helical" evidence="5">
    <location>
        <begin position="118"/>
        <end position="139"/>
    </location>
</feature>
<comment type="caution">
    <text evidence="7">The sequence shown here is derived from an EMBL/GenBank/DDBJ whole genome shotgun (WGS) entry which is preliminary data.</text>
</comment>
<evidence type="ECO:0000259" key="6">
    <source>
        <dbReference type="PROSITE" id="PS50850"/>
    </source>
</evidence>
<evidence type="ECO:0000256" key="2">
    <source>
        <dbReference type="ARBA" id="ARBA00022692"/>
    </source>
</evidence>
<evidence type="ECO:0000313" key="7">
    <source>
        <dbReference type="EMBL" id="KAK5053861.1"/>
    </source>
</evidence>
<proteinExistence type="predicted"/>